<evidence type="ECO:0000313" key="1">
    <source>
        <dbReference type="EMBL" id="QTH22829.1"/>
    </source>
</evidence>
<reference evidence="1" key="1">
    <citation type="submission" date="2020-07" db="EMBL/GenBank/DDBJ databases">
        <authorList>
            <person name="Camacho E."/>
        </authorList>
    </citation>
    <scope>NUCLEOTIDE SEQUENCE</scope>
    <source>
        <strain evidence="1">MPO218</strain>
    </source>
</reference>
<proteinExistence type="predicted"/>
<evidence type="ECO:0000313" key="2">
    <source>
        <dbReference type="Proteomes" id="UP000664914"/>
    </source>
</evidence>
<organism evidence="1 2">
    <name type="scientific">Rhizorhabdus wittichii</name>
    <dbReference type="NCBI Taxonomy" id="160791"/>
    <lineage>
        <taxon>Bacteria</taxon>
        <taxon>Pseudomonadati</taxon>
        <taxon>Pseudomonadota</taxon>
        <taxon>Alphaproteobacteria</taxon>
        <taxon>Sphingomonadales</taxon>
        <taxon>Sphingomonadaceae</taxon>
        <taxon>Rhizorhabdus</taxon>
    </lineage>
</organism>
<dbReference type="EMBL" id="CP059319">
    <property type="protein sequence ID" value="QTH22829.1"/>
    <property type="molecule type" value="Genomic_DNA"/>
</dbReference>
<sequence>MENIAMSTSEESSKAVGIVVTIRVITTTSDIDIATPEQLAPVLHAAIQRLGQLGRTGSLALAALVDSEDDDYNHGSFWIDSIAEGVSHSYFERRKGRAMWKLRYFANATRLLFKGNIRWVIYRKALREWPVAVAGKDGAYQLDPDFSARW</sequence>
<accession>A0A975HGD9</accession>
<name>A0A975HGD9_9SPHN</name>
<reference evidence="1" key="2">
    <citation type="submission" date="2021-04" db="EMBL/GenBank/DDBJ databases">
        <title>Isolation and genomic analysis of the ibuprofen-degrading bacterium Sphingomonas strain MPO218.</title>
        <authorList>
            <person name="Aulestia M."/>
            <person name="Flores A."/>
            <person name="Mangas E.L."/>
            <person name="Perez-Pulido A.J."/>
            <person name="Santero E."/>
            <person name="Camacho E.M."/>
        </authorList>
    </citation>
    <scope>NUCLEOTIDE SEQUENCE</scope>
    <source>
        <strain evidence="1">MPO218</strain>
    </source>
</reference>
<protein>
    <submittedName>
        <fullName evidence="1">Uncharacterized protein</fullName>
    </submittedName>
</protein>
<dbReference type="Proteomes" id="UP000664914">
    <property type="component" value="Chromosome"/>
</dbReference>
<gene>
    <name evidence="1" type="ORF">HRJ34_04735</name>
</gene>
<dbReference type="AlphaFoldDB" id="A0A975HGD9"/>